<name>A0A2Z2KAG8_9BACL</name>
<dbReference type="Gene3D" id="1.10.260.40">
    <property type="entry name" value="lambda repressor-like DNA-binding domains"/>
    <property type="match status" value="1"/>
</dbReference>
<proteinExistence type="predicted"/>
<dbReference type="Pfam" id="PF13443">
    <property type="entry name" value="HTH_26"/>
    <property type="match status" value="1"/>
</dbReference>
<dbReference type="SUPFAM" id="SSF47413">
    <property type="entry name" value="lambda repressor-like DNA-binding domains"/>
    <property type="match status" value="1"/>
</dbReference>
<sequence>MIISHVKEIMDRQHKTIRGFAAETGLAINTVSGLYHDTSKRLDVETLNKLCKHLKVSTGELIEYIEDEDAPSV</sequence>
<dbReference type="InterPro" id="IPR010982">
    <property type="entry name" value="Lambda_DNA-bd_dom_sf"/>
</dbReference>
<evidence type="ECO:0000259" key="1">
    <source>
        <dbReference type="PROSITE" id="PS50943"/>
    </source>
</evidence>
<evidence type="ECO:0000313" key="2">
    <source>
        <dbReference type="EMBL" id="ASA23686.1"/>
    </source>
</evidence>
<dbReference type="InterPro" id="IPR001387">
    <property type="entry name" value="Cro/C1-type_HTH"/>
</dbReference>
<dbReference type="AlphaFoldDB" id="A0A2Z2KAG8"/>
<reference evidence="2 3" key="1">
    <citation type="submission" date="2017-06" db="EMBL/GenBank/DDBJ databases">
        <title>Complete genome sequence of Paenibacillus donghaensis KCTC 13049T isolated from East Sea sediment, South Korea.</title>
        <authorList>
            <person name="Jung B.K."/>
            <person name="Hong S.-J."/>
            <person name="Shin J.-H."/>
        </authorList>
    </citation>
    <scope>NUCLEOTIDE SEQUENCE [LARGE SCALE GENOMIC DNA]</scope>
    <source>
        <strain evidence="2 3">KCTC 13049</strain>
    </source>
</reference>
<dbReference type="GO" id="GO:0003677">
    <property type="term" value="F:DNA binding"/>
    <property type="evidence" value="ECO:0007669"/>
    <property type="project" value="InterPro"/>
</dbReference>
<organism evidence="2 3">
    <name type="scientific">Paenibacillus donghaensis</name>
    <dbReference type="NCBI Taxonomy" id="414771"/>
    <lineage>
        <taxon>Bacteria</taxon>
        <taxon>Bacillati</taxon>
        <taxon>Bacillota</taxon>
        <taxon>Bacilli</taxon>
        <taxon>Bacillales</taxon>
        <taxon>Paenibacillaceae</taxon>
        <taxon>Paenibacillus</taxon>
    </lineage>
</organism>
<dbReference type="SMART" id="SM00530">
    <property type="entry name" value="HTH_XRE"/>
    <property type="match status" value="1"/>
</dbReference>
<dbReference type="PROSITE" id="PS50943">
    <property type="entry name" value="HTH_CROC1"/>
    <property type="match status" value="1"/>
</dbReference>
<dbReference type="KEGG" id="pdh:B9T62_24580"/>
<gene>
    <name evidence="2" type="ORF">B9T62_24580</name>
</gene>
<feature type="domain" description="HTH cro/C1-type" evidence="1">
    <location>
        <begin position="6"/>
        <end position="61"/>
    </location>
</feature>
<protein>
    <submittedName>
        <fullName evidence="2">Cro/Cl family transcriptional regulator</fullName>
    </submittedName>
</protein>
<dbReference type="RefSeq" id="WP_087917673.1">
    <property type="nucleotide sequence ID" value="NZ_CP021780.1"/>
</dbReference>
<dbReference type="Proteomes" id="UP000249890">
    <property type="component" value="Chromosome"/>
</dbReference>
<evidence type="ECO:0000313" key="3">
    <source>
        <dbReference type="Proteomes" id="UP000249890"/>
    </source>
</evidence>
<dbReference type="OrthoDB" id="2899891at2"/>
<accession>A0A2Z2KAG8</accession>
<dbReference type="EMBL" id="CP021780">
    <property type="protein sequence ID" value="ASA23686.1"/>
    <property type="molecule type" value="Genomic_DNA"/>
</dbReference>
<keyword evidence="3" id="KW-1185">Reference proteome</keyword>